<dbReference type="OrthoDB" id="5876363at2759"/>
<evidence type="ECO:0000256" key="4">
    <source>
        <dbReference type="PROSITE-ProRule" id="PRU00146"/>
    </source>
</evidence>
<protein>
    <recommendedName>
        <fullName evidence="6">PHD-type domain-containing protein</fullName>
    </recommendedName>
</protein>
<dbReference type="InterPro" id="IPR001965">
    <property type="entry name" value="Znf_PHD"/>
</dbReference>
<dbReference type="InterPro" id="IPR013083">
    <property type="entry name" value="Znf_RING/FYVE/PHD"/>
</dbReference>
<evidence type="ECO:0000313" key="7">
    <source>
        <dbReference type="EMBL" id="KIM58700.1"/>
    </source>
</evidence>
<feature type="compositionally biased region" description="Polar residues" evidence="5">
    <location>
        <begin position="635"/>
        <end position="644"/>
    </location>
</feature>
<feature type="compositionally biased region" description="Pro residues" evidence="5">
    <location>
        <begin position="722"/>
        <end position="731"/>
    </location>
</feature>
<evidence type="ECO:0000313" key="8">
    <source>
        <dbReference type="Proteomes" id="UP000053989"/>
    </source>
</evidence>
<dbReference type="InterPro" id="IPR019786">
    <property type="entry name" value="Zinc_finger_PHD-type_CS"/>
</dbReference>
<dbReference type="InterPro" id="IPR052819">
    <property type="entry name" value="Chromatin_regulatory_protein"/>
</dbReference>
<feature type="compositionally biased region" description="Basic residues" evidence="5">
    <location>
        <begin position="858"/>
        <end position="872"/>
    </location>
</feature>
<keyword evidence="2 4" id="KW-0863">Zinc-finger</keyword>
<dbReference type="PROSITE" id="PS01359">
    <property type="entry name" value="ZF_PHD_1"/>
    <property type="match status" value="1"/>
</dbReference>
<dbReference type="PANTHER" id="PTHR47636:SF1">
    <property type="entry name" value="TRANSCRIPTIONAL REGULATORY PROTEIN RCO1"/>
    <property type="match status" value="1"/>
</dbReference>
<dbReference type="CDD" id="cd15534">
    <property type="entry name" value="PHD2_PHF12_Rco1"/>
    <property type="match status" value="1"/>
</dbReference>
<feature type="compositionally biased region" description="Low complexity" evidence="5">
    <location>
        <begin position="832"/>
        <end position="844"/>
    </location>
</feature>
<proteinExistence type="predicted"/>
<feature type="compositionally biased region" description="Polar residues" evidence="5">
    <location>
        <begin position="583"/>
        <end position="592"/>
    </location>
</feature>
<keyword evidence="3" id="KW-0862">Zinc</keyword>
<dbReference type="SMART" id="SM00249">
    <property type="entry name" value="PHD"/>
    <property type="match status" value="2"/>
</dbReference>
<feature type="compositionally biased region" description="Polar residues" evidence="5">
    <location>
        <begin position="106"/>
        <end position="116"/>
    </location>
</feature>
<dbReference type="InParanoid" id="A0A0C3DDC3"/>
<dbReference type="STRING" id="1036808.A0A0C3DDC3"/>
<keyword evidence="8" id="KW-1185">Reference proteome</keyword>
<dbReference type="GO" id="GO:0032221">
    <property type="term" value="C:Rpd3S complex"/>
    <property type="evidence" value="ECO:0007669"/>
    <property type="project" value="TreeGrafter"/>
</dbReference>
<feature type="domain" description="PHD-type" evidence="6">
    <location>
        <begin position="215"/>
        <end position="265"/>
    </location>
</feature>
<dbReference type="GO" id="GO:0006357">
    <property type="term" value="P:regulation of transcription by RNA polymerase II"/>
    <property type="evidence" value="ECO:0007669"/>
    <property type="project" value="TreeGrafter"/>
</dbReference>
<reference evidence="7 8" key="1">
    <citation type="submission" date="2014-04" db="EMBL/GenBank/DDBJ databases">
        <authorList>
            <consortium name="DOE Joint Genome Institute"/>
            <person name="Kuo A."/>
            <person name="Kohler A."/>
            <person name="Nagy L.G."/>
            <person name="Floudas D."/>
            <person name="Copeland A."/>
            <person name="Barry K.W."/>
            <person name="Cichocki N."/>
            <person name="Veneault-Fourrey C."/>
            <person name="LaButti K."/>
            <person name="Lindquist E.A."/>
            <person name="Lipzen A."/>
            <person name="Lundell T."/>
            <person name="Morin E."/>
            <person name="Murat C."/>
            <person name="Sun H."/>
            <person name="Tunlid A."/>
            <person name="Henrissat B."/>
            <person name="Grigoriev I.V."/>
            <person name="Hibbett D.S."/>
            <person name="Martin F."/>
            <person name="Nordberg H.P."/>
            <person name="Cantor M.N."/>
            <person name="Hua S.X."/>
        </authorList>
    </citation>
    <scope>NUCLEOTIDE SEQUENCE [LARGE SCALE GENOMIC DNA]</scope>
    <source>
        <strain evidence="7 8">Foug A</strain>
    </source>
</reference>
<dbReference type="PROSITE" id="PS50016">
    <property type="entry name" value="ZF_PHD_2"/>
    <property type="match status" value="1"/>
</dbReference>
<dbReference type="Pfam" id="PF00628">
    <property type="entry name" value="PHD"/>
    <property type="match status" value="2"/>
</dbReference>
<sequence length="872" mass="95599">MAEVPPYLLAGVPVLQPPHLEGLSDPALSTEILPGPPALADIQNPVVHKRDPKKSVFMSYLPTSDPGSTYSGLVAGPLTGPEVDDPRRKRARVDKGTANGRAQRANARSLNNSTLPASDPIIPEAPSRRASVPLVPDSDSLPAQPDSDDPSMSLSRANSLPGIEESAVSVPNTNGRGRSARKDKGKGKEADRLIVKEEPMQISLSPDPSFGMPNDDHCSSCRFLGALVYCDSCPRAFHLWCLDPPMDAVDLPERDKWYCPSCTIRKNPPPKPTRSSFMSPLIHQLQLSIPKEFQLPDEIRNFFKDVSTATNGMYVDSSEVKQLRLNRHGQLEDRDPYRLKDRTGIPVICFRCGKTALPSSADASPSSAMYCRRSTSTIHSTTPEAWRSMLSCDYCNLHWHLDCLEPPLTSMPSYGKKWMCPNHTDQVLQQPKRRIPKQNVASVDIMKPKQWNNGNIEVIHPQPAAMTEKLVLDEVLINGRRYRVPERIIMLDFWSKIGKDQHKNHDRDTPSEISSPLTSLSSLDEVDENSRPLSEDFISREELHAAQLLFDLHHSFVRTTVSPSQRSRVQQQNADRFRGETLVDSSTQTDPTPESLMVVPLSRTVEPSDSCKPAAHKRKASSRASGKVVTETAPPETSSQSQVPTELPAPSRSKRARIAPKQEQDEVAKLTVDLVARPQESVSTKPAQPQRRRGRRKAKQVENNSDLVPPVSTGFVHIAPAPSAPKPPVTPTPVSSQVASTRPPPSPIPVHASALKPAPPSTPKPSVTITQSSATSTPTLKIRLPRLSAVSTTAQSTLARPTSQSPSSISPAPDVPTHMETRPRRSLRRQGSASISVSGTSSSSFTPDDADDEEVAKPKRRQPRSGGRRHVD</sequence>
<dbReference type="InterPro" id="IPR019787">
    <property type="entry name" value="Znf_PHD-finger"/>
</dbReference>
<feature type="compositionally biased region" description="Basic and acidic residues" evidence="5">
    <location>
        <begin position="180"/>
        <end position="189"/>
    </location>
</feature>
<evidence type="ECO:0000256" key="1">
    <source>
        <dbReference type="ARBA" id="ARBA00022723"/>
    </source>
</evidence>
<feature type="region of interest" description="Disordered" evidence="5">
    <location>
        <begin position="58"/>
        <end position="189"/>
    </location>
</feature>
<dbReference type="GO" id="GO:0008270">
    <property type="term" value="F:zinc ion binding"/>
    <property type="evidence" value="ECO:0007669"/>
    <property type="project" value="UniProtKB-KW"/>
</dbReference>
<gene>
    <name evidence="7" type="ORF">SCLCIDRAFT_1218390</name>
</gene>
<organism evidence="7 8">
    <name type="scientific">Scleroderma citrinum Foug A</name>
    <dbReference type="NCBI Taxonomy" id="1036808"/>
    <lineage>
        <taxon>Eukaryota</taxon>
        <taxon>Fungi</taxon>
        <taxon>Dikarya</taxon>
        <taxon>Basidiomycota</taxon>
        <taxon>Agaricomycotina</taxon>
        <taxon>Agaricomycetes</taxon>
        <taxon>Agaricomycetidae</taxon>
        <taxon>Boletales</taxon>
        <taxon>Sclerodermatineae</taxon>
        <taxon>Sclerodermataceae</taxon>
        <taxon>Scleroderma</taxon>
    </lineage>
</organism>
<dbReference type="Gene3D" id="3.30.40.10">
    <property type="entry name" value="Zinc/RING finger domain, C3HC4 (zinc finger)"/>
    <property type="match status" value="2"/>
</dbReference>
<dbReference type="PANTHER" id="PTHR47636">
    <property type="entry name" value="TRANSCRIPTIONAL REGULATORY PROTEIN RCO1"/>
    <property type="match status" value="1"/>
</dbReference>
<keyword evidence="1" id="KW-0479">Metal-binding</keyword>
<accession>A0A0C3DDC3</accession>
<feature type="compositionally biased region" description="Low complexity" evidence="5">
    <location>
        <begin position="511"/>
        <end position="523"/>
    </location>
</feature>
<feature type="compositionally biased region" description="Polar residues" evidence="5">
    <location>
        <begin position="61"/>
        <end position="71"/>
    </location>
</feature>
<dbReference type="SUPFAM" id="SSF57903">
    <property type="entry name" value="FYVE/PHD zinc finger"/>
    <property type="match status" value="2"/>
</dbReference>
<dbReference type="InterPro" id="IPR011011">
    <property type="entry name" value="Znf_FYVE_PHD"/>
</dbReference>
<reference evidence="8" key="2">
    <citation type="submission" date="2015-01" db="EMBL/GenBank/DDBJ databases">
        <title>Evolutionary Origins and Diversification of the Mycorrhizal Mutualists.</title>
        <authorList>
            <consortium name="DOE Joint Genome Institute"/>
            <consortium name="Mycorrhizal Genomics Consortium"/>
            <person name="Kohler A."/>
            <person name="Kuo A."/>
            <person name="Nagy L.G."/>
            <person name="Floudas D."/>
            <person name="Copeland A."/>
            <person name="Barry K.W."/>
            <person name="Cichocki N."/>
            <person name="Veneault-Fourrey C."/>
            <person name="LaButti K."/>
            <person name="Lindquist E.A."/>
            <person name="Lipzen A."/>
            <person name="Lundell T."/>
            <person name="Morin E."/>
            <person name="Murat C."/>
            <person name="Riley R."/>
            <person name="Ohm R."/>
            <person name="Sun H."/>
            <person name="Tunlid A."/>
            <person name="Henrissat B."/>
            <person name="Grigoriev I.V."/>
            <person name="Hibbett D.S."/>
            <person name="Martin F."/>
        </authorList>
    </citation>
    <scope>NUCLEOTIDE SEQUENCE [LARGE SCALE GENOMIC DNA]</scope>
    <source>
        <strain evidence="8">Foug A</strain>
    </source>
</reference>
<dbReference type="EMBL" id="KN822082">
    <property type="protein sequence ID" value="KIM58700.1"/>
    <property type="molecule type" value="Genomic_DNA"/>
</dbReference>
<dbReference type="Proteomes" id="UP000053989">
    <property type="component" value="Unassembled WGS sequence"/>
</dbReference>
<evidence type="ECO:0000256" key="2">
    <source>
        <dbReference type="ARBA" id="ARBA00022771"/>
    </source>
</evidence>
<dbReference type="HOGENOM" id="CLU_013898_0_0_1"/>
<evidence type="ECO:0000256" key="3">
    <source>
        <dbReference type="ARBA" id="ARBA00022833"/>
    </source>
</evidence>
<evidence type="ECO:0000256" key="5">
    <source>
        <dbReference type="SAM" id="MobiDB-lite"/>
    </source>
</evidence>
<feature type="compositionally biased region" description="Basic and acidic residues" evidence="5">
    <location>
        <begin position="500"/>
        <end position="510"/>
    </location>
</feature>
<feature type="compositionally biased region" description="Polar residues" evidence="5">
    <location>
        <begin position="789"/>
        <end position="810"/>
    </location>
</feature>
<feature type="compositionally biased region" description="Polar residues" evidence="5">
    <location>
        <begin position="764"/>
        <end position="779"/>
    </location>
</feature>
<feature type="region of interest" description="Disordered" evidence="5">
    <location>
        <begin position="500"/>
        <end position="528"/>
    </location>
</feature>
<name>A0A0C3DDC3_9AGAM</name>
<feature type="compositionally biased region" description="Low complexity" evidence="5">
    <location>
        <begin position="732"/>
        <end position="741"/>
    </location>
</feature>
<feature type="region of interest" description="Disordered" evidence="5">
    <location>
        <begin position="560"/>
        <end position="872"/>
    </location>
</feature>
<dbReference type="AlphaFoldDB" id="A0A0C3DDC3"/>
<evidence type="ECO:0000259" key="6">
    <source>
        <dbReference type="PROSITE" id="PS50016"/>
    </source>
</evidence>
<feature type="compositionally biased region" description="Low complexity" evidence="5">
    <location>
        <begin position="561"/>
        <end position="572"/>
    </location>
</feature>